<dbReference type="EMBL" id="JBHSOC010000145">
    <property type="protein sequence ID" value="MFC5647248.1"/>
    <property type="molecule type" value="Genomic_DNA"/>
</dbReference>
<organism evidence="5 6">
    <name type="scientific">Kitasatospora cinereorecta</name>
    <dbReference type="NCBI Taxonomy" id="285560"/>
    <lineage>
        <taxon>Bacteria</taxon>
        <taxon>Bacillati</taxon>
        <taxon>Actinomycetota</taxon>
        <taxon>Actinomycetes</taxon>
        <taxon>Kitasatosporales</taxon>
        <taxon>Streptomycetaceae</taxon>
        <taxon>Kitasatospora</taxon>
    </lineage>
</organism>
<proteinExistence type="inferred from homology"/>
<feature type="chain" id="PRO_5047029128" evidence="3">
    <location>
        <begin position="19"/>
        <end position="286"/>
    </location>
</feature>
<dbReference type="SUPFAM" id="SSF49899">
    <property type="entry name" value="Concanavalin A-like lectins/glucanases"/>
    <property type="match status" value="1"/>
</dbReference>
<accession>A0ABW0VMX4</accession>
<sequence length="286" mass="30602">MRVRAVGAGLLAPLLVLASACGRGAGSASPGPARSAGTPGPQSAGPAAPGPWHLVFGDDFDGHALDPAKWTTCYDWNNGGCTNAGNHELQWYRPEQVTVGGGTATLTAQRRATVGGDGRTYPWTSGMISTGRDSWDAAPRHVFTYGYVEASVRMPGGDGMFPAFWLMPESRRVPPEIDAGELIGTSQYLQMTLHWAGPDGADLHQDAHWGPVDFPSAFHTLAVDWEPDALTWYVDGVERYRVADTSKIPAVPMEVLLTLAVGYPAAPPDGVDSARLDVDRVRVWQH</sequence>
<evidence type="ECO:0000259" key="4">
    <source>
        <dbReference type="PROSITE" id="PS51762"/>
    </source>
</evidence>
<feature type="domain" description="GH16" evidence="4">
    <location>
        <begin position="33"/>
        <end position="286"/>
    </location>
</feature>
<dbReference type="InterPro" id="IPR013320">
    <property type="entry name" value="ConA-like_dom_sf"/>
</dbReference>
<feature type="region of interest" description="Disordered" evidence="2">
    <location>
        <begin position="26"/>
        <end position="51"/>
    </location>
</feature>
<dbReference type="PANTHER" id="PTHR10963:SF55">
    <property type="entry name" value="GLYCOSIDE HYDROLASE FAMILY 16 PROTEIN"/>
    <property type="match status" value="1"/>
</dbReference>
<protein>
    <submittedName>
        <fullName evidence="5">Family 16 glycosylhydrolase</fullName>
    </submittedName>
</protein>
<comment type="similarity">
    <text evidence="1">Belongs to the glycosyl hydrolase 16 family.</text>
</comment>
<keyword evidence="6" id="KW-1185">Reference proteome</keyword>
<name>A0ABW0VMX4_9ACTN</name>
<evidence type="ECO:0000313" key="5">
    <source>
        <dbReference type="EMBL" id="MFC5647248.1"/>
    </source>
</evidence>
<dbReference type="PROSITE" id="PS51257">
    <property type="entry name" value="PROKAR_LIPOPROTEIN"/>
    <property type="match status" value="1"/>
</dbReference>
<keyword evidence="3" id="KW-0732">Signal</keyword>
<reference evidence="6" key="1">
    <citation type="journal article" date="2019" name="Int. J. Syst. Evol. Microbiol.">
        <title>The Global Catalogue of Microorganisms (GCM) 10K type strain sequencing project: providing services to taxonomists for standard genome sequencing and annotation.</title>
        <authorList>
            <consortium name="The Broad Institute Genomics Platform"/>
            <consortium name="The Broad Institute Genome Sequencing Center for Infectious Disease"/>
            <person name="Wu L."/>
            <person name="Ma J."/>
        </authorList>
    </citation>
    <scope>NUCLEOTIDE SEQUENCE [LARGE SCALE GENOMIC DNA]</scope>
    <source>
        <strain evidence="6">CGMCC 4.1622</strain>
    </source>
</reference>
<dbReference type="InterPro" id="IPR050546">
    <property type="entry name" value="Glycosyl_Hydrlase_16"/>
</dbReference>
<comment type="caution">
    <text evidence="5">The sequence shown here is derived from an EMBL/GenBank/DDBJ whole genome shotgun (WGS) entry which is preliminary data.</text>
</comment>
<feature type="signal peptide" evidence="3">
    <location>
        <begin position="1"/>
        <end position="18"/>
    </location>
</feature>
<dbReference type="CDD" id="cd08023">
    <property type="entry name" value="GH16_laminarinase_like"/>
    <property type="match status" value="1"/>
</dbReference>
<evidence type="ECO:0000256" key="1">
    <source>
        <dbReference type="ARBA" id="ARBA00006865"/>
    </source>
</evidence>
<evidence type="ECO:0000256" key="3">
    <source>
        <dbReference type="SAM" id="SignalP"/>
    </source>
</evidence>
<dbReference type="Proteomes" id="UP001596066">
    <property type="component" value="Unassembled WGS sequence"/>
</dbReference>
<dbReference type="InterPro" id="IPR000757">
    <property type="entry name" value="Beta-glucanase-like"/>
</dbReference>
<dbReference type="PROSITE" id="PS51762">
    <property type="entry name" value="GH16_2"/>
    <property type="match status" value="1"/>
</dbReference>
<dbReference type="Pfam" id="PF00722">
    <property type="entry name" value="Glyco_hydro_16"/>
    <property type="match status" value="1"/>
</dbReference>
<dbReference type="PANTHER" id="PTHR10963">
    <property type="entry name" value="GLYCOSYL HYDROLASE-RELATED"/>
    <property type="match status" value="1"/>
</dbReference>
<evidence type="ECO:0000313" key="6">
    <source>
        <dbReference type="Proteomes" id="UP001596066"/>
    </source>
</evidence>
<dbReference type="Gene3D" id="2.60.120.200">
    <property type="match status" value="1"/>
</dbReference>
<gene>
    <name evidence="5" type="ORF">ACFPZF_38670</name>
</gene>
<evidence type="ECO:0000256" key="2">
    <source>
        <dbReference type="SAM" id="MobiDB-lite"/>
    </source>
</evidence>